<keyword evidence="2" id="KW-1185">Reference proteome</keyword>
<organism evidence="1 2">
    <name type="scientific">Paramecium tetraurelia</name>
    <dbReference type="NCBI Taxonomy" id="5888"/>
    <lineage>
        <taxon>Eukaryota</taxon>
        <taxon>Sar</taxon>
        <taxon>Alveolata</taxon>
        <taxon>Ciliophora</taxon>
        <taxon>Intramacronucleata</taxon>
        <taxon>Oligohymenophorea</taxon>
        <taxon>Peniculida</taxon>
        <taxon>Parameciidae</taxon>
        <taxon>Paramecium</taxon>
    </lineage>
</organism>
<dbReference type="EMBL" id="CT868541">
    <property type="protein sequence ID" value="CAK85530.1"/>
    <property type="molecule type" value="Genomic_DNA"/>
</dbReference>
<dbReference type="InParanoid" id="A0DR63"/>
<dbReference type="RefSeq" id="XP_001452927.1">
    <property type="nucleotide sequence ID" value="XM_001452890.1"/>
</dbReference>
<dbReference type="KEGG" id="ptm:GSPATT00019247001"/>
<proteinExistence type="predicted"/>
<dbReference type="AlphaFoldDB" id="A0DR63"/>
<dbReference type="GeneID" id="5038718"/>
<name>A0DR63_PARTE</name>
<dbReference type="Proteomes" id="UP000000600">
    <property type="component" value="Unassembled WGS sequence"/>
</dbReference>
<reference evidence="1 2" key="1">
    <citation type="journal article" date="2006" name="Nature">
        <title>Global trends of whole-genome duplications revealed by the ciliate Paramecium tetraurelia.</title>
        <authorList>
            <consortium name="Genoscope"/>
            <person name="Aury J.-M."/>
            <person name="Jaillon O."/>
            <person name="Duret L."/>
            <person name="Noel B."/>
            <person name="Jubin C."/>
            <person name="Porcel B.M."/>
            <person name="Segurens B."/>
            <person name="Daubin V."/>
            <person name="Anthouard V."/>
            <person name="Aiach N."/>
            <person name="Arnaiz O."/>
            <person name="Billaut A."/>
            <person name="Beisson J."/>
            <person name="Blanc I."/>
            <person name="Bouhouche K."/>
            <person name="Camara F."/>
            <person name="Duharcourt S."/>
            <person name="Guigo R."/>
            <person name="Gogendeau D."/>
            <person name="Katinka M."/>
            <person name="Keller A.-M."/>
            <person name="Kissmehl R."/>
            <person name="Klotz C."/>
            <person name="Koll F."/>
            <person name="Le Moue A."/>
            <person name="Lepere C."/>
            <person name="Malinsky S."/>
            <person name="Nowacki M."/>
            <person name="Nowak J.K."/>
            <person name="Plattner H."/>
            <person name="Poulain J."/>
            <person name="Ruiz F."/>
            <person name="Serrano V."/>
            <person name="Zagulski M."/>
            <person name="Dessen P."/>
            <person name="Betermier M."/>
            <person name="Weissenbach J."/>
            <person name="Scarpelli C."/>
            <person name="Schachter V."/>
            <person name="Sperling L."/>
            <person name="Meyer E."/>
            <person name="Cohen J."/>
            <person name="Wincker P."/>
        </authorList>
    </citation>
    <scope>NUCLEOTIDE SEQUENCE [LARGE SCALE GENOMIC DNA]</scope>
    <source>
        <strain evidence="1 2">Stock d4-2</strain>
    </source>
</reference>
<sequence>MKFQRIQTTFNIFNGQEKMLEKWYFEGKKQEIWKESINNYRMYIIFINTNRRAQVFQSGEYLNNQSKGYWKFIFEDDEIGGGYYNEYGLKSGKSLYQQSKQLKLIKAKAKSLMKVNTKMAF</sequence>
<evidence type="ECO:0000313" key="1">
    <source>
        <dbReference type="EMBL" id="CAK85530.1"/>
    </source>
</evidence>
<dbReference type="HOGENOM" id="CLU_2042618_0_0_1"/>
<accession>A0DR63</accession>
<gene>
    <name evidence="1" type="ORF">GSPATT00019247001</name>
</gene>
<evidence type="ECO:0000313" key="2">
    <source>
        <dbReference type="Proteomes" id="UP000000600"/>
    </source>
</evidence>
<protein>
    <submittedName>
        <fullName evidence="1">Uncharacterized protein</fullName>
    </submittedName>
</protein>